<evidence type="ECO:0000256" key="6">
    <source>
        <dbReference type="ARBA" id="ARBA00023204"/>
    </source>
</evidence>
<keyword evidence="3" id="KW-0677">Repeat</keyword>
<dbReference type="SMART" id="SM00165">
    <property type="entry name" value="UBA"/>
    <property type="match status" value="2"/>
</dbReference>
<dbReference type="CDD" id="cd14380">
    <property type="entry name" value="UBA2_Rad23"/>
    <property type="match status" value="1"/>
</dbReference>
<dbReference type="InterPro" id="IPR000626">
    <property type="entry name" value="Ubiquitin-like_dom"/>
</dbReference>
<dbReference type="FunFam" id="1.10.8.10:FF:000003">
    <property type="entry name" value="UV excision repair protein RAD23 homolog"/>
    <property type="match status" value="1"/>
</dbReference>
<protein>
    <recommendedName>
        <fullName evidence="8">UV excision repair protein RAD23</fullName>
    </recommendedName>
</protein>
<evidence type="ECO:0000256" key="5">
    <source>
        <dbReference type="ARBA" id="ARBA00022942"/>
    </source>
</evidence>
<evidence type="ECO:0000313" key="13">
    <source>
        <dbReference type="WBParaSite" id="SMTH1_15760.1"/>
    </source>
</evidence>
<feature type="compositionally biased region" description="Polar residues" evidence="9">
    <location>
        <begin position="113"/>
        <end position="126"/>
    </location>
</feature>
<evidence type="ECO:0000256" key="4">
    <source>
        <dbReference type="ARBA" id="ARBA00022763"/>
    </source>
</evidence>
<evidence type="ECO:0000256" key="1">
    <source>
        <dbReference type="ARBA" id="ARBA00009878"/>
    </source>
</evidence>
<dbReference type="SUPFAM" id="SSF46934">
    <property type="entry name" value="UBA-like"/>
    <property type="match status" value="2"/>
</dbReference>
<dbReference type="CDD" id="cd14377">
    <property type="entry name" value="UBA1_Rad23"/>
    <property type="match status" value="1"/>
</dbReference>
<dbReference type="PRINTS" id="PR01839">
    <property type="entry name" value="RAD23PROTEIN"/>
</dbReference>
<evidence type="ECO:0000256" key="9">
    <source>
        <dbReference type="SAM" id="MobiDB-lite"/>
    </source>
</evidence>
<evidence type="ECO:0000256" key="3">
    <source>
        <dbReference type="ARBA" id="ARBA00022737"/>
    </source>
</evidence>
<dbReference type="SMART" id="SM00727">
    <property type="entry name" value="STI1"/>
    <property type="match status" value="1"/>
</dbReference>
<keyword evidence="7 8" id="KW-0539">Nucleus</keyword>
<dbReference type="PROSITE" id="PS50030">
    <property type="entry name" value="UBA"/>
    <property type="match status" value="2"/>
</dbReference>
<keyword evidence="8" id="KW-0963">Cytoplasm</keyword>
<dbReference type="SUPFAM" id="SSF101238">
    <property type="entry name" value="XPC-binding domain"/>
    <property type="match status" value="1"/>
</dbReference>
<dbReference type="InterPro" id="IPR015940">
    <property type="entry name" value="UBA"/>
</dbReference>
<keyword evidence="5" id="KW-0647">Proteasome</keyword>
<accession>A0AA85AXA1</accession>
<feature type="compositionally biased region" description="Polar residues" evidence="9">
    <location>
        <begin position="84"/>
        <end position="98"/>
    </location>
</feature>
<comment type="function">
    <text evidence="8">Multiubiquitin chain receptor involved in modulation of proteasomal degradation. Involved in nucleotide excision repair.</text>
</comment>
<keyword evidence="6 8" id="KW-0234">DNA repair</keyword>
<evidence type="ECO:0000313" key="12">
    <source>
        <dbReference type="Proteomes" id="UP000050791"/>
    </source>
</evidence>
<proteinExistence type="inferred from homology"/>
<feature type="domain" description="UBA" evidence="10">
    <location>
        <begin position="151"/>
        <end position="191"/>
    </location>
</feature>
<reference evidence="13" key="1">
    <citation type="submission" date="2023-11" db="UniProtKB">
        <authorList>
            <consortium name="WormBaseParasite"/>
        </authorList>
    </citation>
    <scope>IDENTIFICATION</scope>
</reference>
<evidence type="ECO:0000256" key="8">
    <source>
        <dbReference type="RuleBase" id="RU367049"/>
    </source>
</evidence>
<dbReference type="Gene3D" id="1.10.10.540">
    <property type="entry name" value="XPC-binding domain"/>
    <property type="match status" value="1"/>
</dbReference>
<organism evidence="12 13">
    <name type="scientific">Schistosoma mattheei</name>
    <dbReference type="NCBI Taxonomy" id="31246"/>
    <lineage>
        <taxon>Eukaryota</taxon>
        <taxon>Metazoa</taxon>
        <taxon>Spiralia</taxon>
        <taxon>Lophotrochozoa</taxon>
        <taxon>Platyhelminthes</taxon>
        <taxon>Trematoda</taxon>
        <taxon>Digenea</taxon>
        <taxon>Strigeidida</taxon>
        <taxon>Schistosomatoidea</taxon>
        <taxon>Schistosomatidae</taxon>
        <taxon>Schistosoma</taxon>
    </lineage>
</organism>
<keyword evidence="4 8" id="KW-0227">DNA damage</keyword>
<dbReference type="InterPro" id="IPR015360">
    <property type="entry name" value="XPC-bd"/>
</dbReference>
<dbReference type="InterPro" id="IPR006636">
    <property type="entry name" value="STI1_HS-bd"/>
</dbReference>
<dbReference type="GO" id="GO:0006289">
    <property type="term" value="P:nucleotide-excision repair"/>
    <property type="evidence" value="ECO:0007669"/>
    <property type="project" value="UniProtKB-UniRule"/>
</dbReference>
<dbReference type="GO" id="GO:0000502">
    <property type="term" value="C:proteasome complex"/>
    <property type="evidence" value="ECO:0007669"/>
    <property type="project" value="UniProtKB-KW"/>
</dbReference>
<dbReference type="InterPro" id="IPR004806">
    <property type="entry name" value="Rad23"/>
</dbReference>
<dbReference type="PANTHER" id="PTHR10621:SF0">
    <property type="entry name" value="UV EXCISION REPAIR PROTEIN RAD23"/>
    <property type="match status" value="1"/>
</dbReference>
<feature type="domain" description="Ubiquitin-like" evidence="11">
    <location>
        <begin position="1"/>
        <end position="72"/>
    </location>
</feature>
<feature type="domain" description="UBA" evidence="10">
    <location>
        <begin position="306"/>
        <end position="347"/>
    </location>
</feature>
<dbReference type="NCBIfam" id="TIGR00601">
    <property type="entry name" value="rad23"/>
    <property type="match status" value="1"/>
</dbReference>
<dbReference type="Gene3D" id="1.10.8.10">
    <property type="entry name" value="DNA helicase RuvA subunit, C-terminal domain"/>
    <property type="match status" value="2"/>
</dbReference>
<dbReference type="Pfam" id="PF00627">
    <property type="entry name" value="UBA"/>
    <property type="match status" value="2"/>
</dbReference>
<feature type="region of interest" description="Disordered" evidence="9">
    <location>
        <begin position="204"/>
        <end position="231"/>
    </location>
</feature>
<dbReference type="SUPFAM" id="SSF54236">
    <property type="entry name" value="Ubiquitin-like"/>
    <property type="match status" value="1"/>
</dbReference>
<comment type="subcellular location">
    <subcellularLocation>
        <location evidence="8">Nucleus</location>
    </subcellularLocation>
    <subcellularLocation>
        <location evidence="8">Cytoplasm</location>
    </subcellularLocation>
</comment>
<dbReference type="Pfam" id="PF09280">
    <property type="entry name" value="XPC-binding"/>
    <property type="match status" value="1"/>
</dbReference>
<dbReference type="GO" id="GO:0005654">
    <property type="term" value="C:nucleoplasm"/>
    <property type="evidence" value="ECO:0007669"/>
    <property type="project" value="TreeGrafter"/>
</dbReference>
<sequence>MKVTFKTLMQQTFVLDFQEDDLVGDVKKKIEAKWGSEFDAKTQKLIHSGKVMEDSKSLKDYKVTESGFVVVMSVSKPSKDTTKEASASVQINPTGETKQTTDKKSPVTEANEAPSSKADSNPQSNLPTVTTAPSSTTNTLGFGESSLVTGENFERVVKELVSMGFERSLVIQAMRAGFNNPDRAFEYLSSGNIPNVDIVDQPPQREEIESVSPEGPGDTDTPGSESLGSEDPITALASLPQFQQMRALVQANPELLPQLIQQIGNDNADLFRLIQENEQAFLEFINTPVTGTTRPGGERQTVLTMTAEERAAVDRLKALGFPEELVIQAYYACEKNEDAAANFLLSESLDDEMLSNELNRTKLLFLLNWRFTSSIKPVIIWFHQLITVWIFDELDYEEYTG</sequence>
<dbReference type="SMART" id="SM00213">
    <property type="entry name" value="UBQ"/>
    <property type="match status" value="1"/>
</dbReference>
<dbReference type="Gene3D" id="3.10.20.90">
    <property type="entry name" value="Phosphatidylinositol 3-kinase Catalytic Subunit, Chain A, domain 1"/>
    <property type="match status" value="1"/>
</dbReference>
<dbReference type="FunFam" id="3.10.20.90:FF:000254">
    <property type="entry name" value="UV excision repair protein Rad23"/>
    <property type="match status" value="1"/>
</dbReference>
<dbReference type="Proteomes" id="UP000050791">
    <property type="component" value="Unassembled WGS sequence"/>
</dbReference>
<dbReference type="InterPro" id="IPR009060">
    <property type="entry name" value="UBA-like_sf"/>
</dbReference>
<dbReference type="FunFam" id="1.10.8.10:FF:000002">
    <property type="entry name" value="UV excision repair protein RAD23 homolog"/>
    <property type="match status" value="1"/>
</dbReference>
<feature type="region of interest" description="Disordered" evidence="9">
    <location>
        <begin position="79"/>
        <end position="144"/>
    </location>
</feature>
<dbReference type="AlphaFoldDB" id="A0AA85AXA1"/>
<dbReference type="GO" id="GO:0043161">
    <property type="term" value="P:proteasome-mediated ubiquitin-dependent protein catabolic process"/>
    <property type="evidence" value="ECO:0007669"/>
    <property type="project" value="UniProtKB-UniRule"/>
</dbReference>
<dbReference type="GO" id="GO:0005829">
    <property type="term" value="C:cytosol"/>
    <property type="evidence" value="ECO:0007669"/>
    <property type="project" value="TreeGrafter"/>
</dbReference>
<evidence type="ECO:0000259" key="10">
    <source>
        <dbReference type="PROSITE" id="PS50030"/>
    </source>
</evidence>
<name>A0AA85AXA1_9TREM</name>
<evidence type="ECO:0000259" key="11">
    <source>
        <dbReference type="PROSITE" id="PS50053"/>
    </source>
</evidence>
<dbReference type="CDD" id="cd01805">
    <property type="entry name" value="Ubl_Rad23"/>
    <property type="match status" value="1"/>
</dbReference>
<dbReference type="GO" id="GO:0043130">
    <property type="term" value="F:ubiquitin binding"/>
    <property type="evidence" value="ECO:0007669"/>
    <property type="project" value="UniProtKB-UniRule"/>
</dbReference>
<comment type="similarity">
    <text evidence="1 8">Belongs to the RAD23 family.</text>
</comment>
<evidence type="ECO:0000256" key="7">
    <source>
        <dbReference type="ARBA" id="ARBA00023242"/>
    </source>
</evidence>
<dbReference type="GO" id="GO:0031593">
    <property type="term" value="F:polyubiquitin modification-dependent protein binding"/>
    <property type="evidence" value="ECO:0007669"/>
    <property type="project" value="UniProtKB-UniRule"/>
</dbReference>
<dbReference type="Pfam" id="PF00240">
    <property type="entry name" value="ubiquitin"/>
    <property type="match status" value="1"/>
</dbReference>
<dbReference type="InterPro" id="IPR036353">
    <property type="entry name" value="XPC-bd_sf"/>
</dbReference>
<dbReference type="PANTHER" id="PTHR10621">
    <property type="entry name" value="UV EXCISION REPAIR PROTEIN RAD23"/>
    <property type="match status" value="1"/>
</dbReference>
<dbReference type="InterPro" id="IPR029071">
    <property type="entry name" value="Ubiquitin-like_domsf"/>
</dbReference>
<dbReference type="GO" id="GO:0003684">
    <property type="term" value="F:damaged DNA binding"/>
    <property type="evidence" value="ECO:0007669"/>
    <property type="project" value="UniProtKB-UniRule"/>
</dbReference>
<feature type="compositionally biased region" description="Low complexity" evidence="9">
    <location>
        <begin position="127"/>
        <end position="139"/>
    </location>
</feature>
<keyword evidence="2" id="KW-0597">Phosphoprotein</keyword>
<dbReference type="WBParaSite" id="SMTH1_15760.1">
    <property type="protein sequence ID" value="SMTH1_15760.1"/>
    <property type="gene ID" value="SMTH1_15760"/>
</dbReference>
<evidence type="ECO:0000256" key="2">
    <source>
        <dbReference type="ARBA" id="ARBA00022553"/>
    </source>
</evidence>
<dbReference type="InterPro" id="IPR041811">
    <property type="entry name" value="RAD23A/B_UBA1"/>
</dbReference>
<dbReference type="GO" id="GO:0070628">
    <property type="term" value="F:proteasome binding"/>
    <property type="evidence" value="ECO:0007669"/>
    <property type="project" value="TreeGrafter"/>
</dbReference>
<dbReference type="PROSITE" id="PS50053">
    <property type="entry name" value="UBIQUITIN_2"/>
    <property type="match status" value="1"/>
</dbReference>